<feature type="domain" description="C2H2-type" evidence="3">
    <location>
        <begin position="24"/>
        <end position="51"/>
    </location>
</feature>
<dbReference type="SMART" id="SM00355">
    <property type="entry name" value="ZnF_C2H2"/>
    <property type="match status" value="3"/>
</dbReference>
<organism evidence="4 5">
    <name type="scientific">Amanita muscaria (strain Koide BX008)</name>
    <dbReference type="NCBI Taxonomy" id="946122"/>
    <lineage>
        <taxon>Eukaryota</taxon>
        <taxon>Fungi</taxon>
        <taxon>Dikarya</taxon>
        <taxon>Basidiomycota</taxon>
        <taxon>Agaricomycotina</taxon>
        <taxon>Agaricomycetes</taxon>
        <taxon>Agaricomycetidae</taxon>
        <taxon>Agaricales</taxon>
        <taxon>Pluteineae</taxon>
        <taxon>Amanitaceae</taxon>
        <taxon>Amanita</taxon>
    </lineage>
</organism>
<dbReference type="Gene3D" id="3.30.160.60">
    <property type="entry name" value="Classic Zinc Finger"/>
    <property type="match status" value="1"/>
</dbReference>
<dbReference type="GO" id="GO:0008270">
    <property type="term" value="F:zinc ion binding"/>
    <property type="evidence" value="ECO:0007669"/>
    <property type="project" value="UniProtKB-KW"/>
</dbReference>
<dbReference type="InParanoid" id="A0A0C2T1M7"/>
<accession>A0A0C2T1M7</accession>
<evidence type="ECO:0000256" key="2">
    <source>
        <dbReference type="SAM" id="MobiDB-lite"/>
    </source>
</evidence>
<sequence>MPPIRHSKSTTPSGKKSMHEVNHDPCSVCGLVVRYKCDIARHQRQHAEKKEELMTRCPWPDCEYKSLQRSNVTVHARKQHNWEIHHCRPTCKFSAVLKKDLAQHQQEVHRTKCTTTEWEVEGPIDPDRAPRKPCNKQQKSTKTPDALPSSVSEERAAPLSAASSSSLKERHPHIPTFPCTIRYLEPSSDNTRDAAYMSGGPKYVLDTSNFPAWLVWNQGRMFETLAFPVLPPTVVNPSLLQGQRQQHPAQRQQLQFTYPVTWNMAPVPTQGRGNLVFSFENPSSSIIPTQKIRQQLQMRNHAFKNTIYHPPTVHCPSPIAGQNSSLPVPSKIATSSSVPAQQQLQQPETRDPAIENVLYSRFPLTYTLYKELQAQQQQQQYPVIENTAVPGASAALVSGKGGKLDALSGMEHLISWDDVTSPTADYDNAPLASLNENSGLGLWA</sequence>
<evidence type="ECO:0000313" key="5">
    <source>
        <dbReference type="Proteomes" id="UP000054549"/>
    </source>
</evidence>
<dbReference type="InterPro" id="IPR013087">
    <property type="entry name" value="Znf_C2H2_type"/>
</dbReference>
<evidence type="ECO:0000313" key="4">
    <source>
        <dbReference type="EMBL" id="KIL60359.1"/>
    </source>
</evidence>
<evidence type="ECO:0000259" key="3">
    <source>
        <dbReference type="PROSITE" id="PS50157"/>
    </source>
</evidence>
<feature type="region of interest" description="Disordered" evidence="2">
    <location>
        <begin position="119"/>
        <end position="173"/>
    </location>
</feature>
<name>A0A0C2T1M7_AMAMK</name>
<gene>
    <name evidence="4" type="ORF">M378DRAFT_14226</name>
</gene>
<keyword evidence="1" id="KW-0862">Zinc</keyword>
<evidence type="ECO:0000256" key="1">
    <source>
        <dbReference type="PROSITE-ProRule" id="PRU00042"/>
    </source>
</evidence>
<dbReference type="PROSITE" id="PS00028">
    <property type="entry name" value="ZINC_FINGER_C2H2_1"/>
    <property type="match status" value="1"/>
</dbReference>
<dbReference type="STRING" id="946122.A0A0C2T1M7"/>
<dbReference type="EMBL" id="KN818300">
    <property type="protein sequence ID" value="KIL60359.1"/>
    <property type="molecule type" value="Genomic_DNA"/>
</dbReference>
<dbReference type="PROSITE" id="PS50157">
    <property type="entry name" value="ZINC_FINGER_C2H2_2"/>
    <property type="match status" value="1"/>
</dbReference>
<keyword evidence="1" id="KW-0479">Metal-binding</keyword>
<dbReference type="AlphaFoldDB" id="A0A0C2T1M7"/>
<dbReference type="HOGENOM" id="CLU_616722_0_0_1"/>
<keyword evidence="1" id="KW-0863">Zinc-finger</keyword>
<proteinExistence type="predicted"/>
<feature type="compositionally biased region" description="Low complexity" evidence="2">
    <location>
        <begin position="157"/>
        <end position="166"/>
    </location>
</feature>
<protein>
    <recommendedName>
        <fullName evidence="3">C2H2-type domain-containing protein</fullName>
    </recommendedName>
</protein>
<reference evidence="4 5" key="1">
    <citation type="submission" date="2014-04" db="EMBL/GenBank/DDBJ databases">
        <title>Evolutionary Origins and Diversification of the Mycorrhizal Mutualists.</title>
        <authorList>
            <consortium name="DOE Joint Genome Institute"/>
            <consortium name="Mycorrhizal Genomics Consortium"/>
            <person name="Kohler A."/>
            <person name="Kuo A."/>
            <person name="Nagy L.G."/>
            <person name="Floudas D."/>
            <person name="Copeland A."/>
            <person name="Barry K.W."/>
            <person name="Cichocki N."/>
            <person name="Veneault-Fourrey C."/>
            <person name="LaButti K."/>
            <person name="Lindquist E.A."/>
            <person name="Lipzen A."/>
            <person name="Lundell T."/>
            <person name="Morin E."/>
            <person name="Murat C."/>
            <person name="Riley R."/>
            <person name="Ohm R."/>
            <person name="Sun H."/>
            <person name="Tunlid A."/>
            <person name="Henrissat B."/>
            <person name="Grigoriev I.V."/>
            <person name="Hibbett D.S."/>
            <person name="Martin F."/>
        </authorList>
    </citation>
    <scope>NUCLEOTIDE SEQUENCE [LARGE SCALE GENOMIC DNA]</scope>
    <source>
        <strain evidence="4 5">Koide BX008</strain>
    </source>
</reference>
<feature type="compositionally biased region" description="Polar residues" evidence="2">
    <location>
        <begin position="320"/>
        <end position="347"/>
    </location>
</feature>
<dbReference type="OrthoDB" id="654211at2759"/>
<dbReference type="Proteomes" id="UP000054549">
    <property type="component" value="Unassembled WGS sequence"/>
</dbReference>
<feature type="region of interest" description="Disordered" evidence="2">
    <location>
        <begin position="1"/>
        <end position="21"/>
    </location>
</feature>
<keyword evidence="5" id="KW-1185">Reference proteome</keyword>
<feature type="region of interest" description="Disordered" evidence="2">
    <location>
        <begin position="319"/>
        <end position="349"/>
    </location>
</feature>